<dbReference type="RefSeq" id="WP_080656821.1">
    <property type="nucleotide sequence ID" value="NZ_JAMOIG010000025.1"/>
</dbReference>
<dbReference type="OrthoDB" id="8912324at2"/>
<dbReference type="GO" id="GO:0004386">
    <property type="term" value="F:helicase activity"/>
    <property type="evidence" value="ECO:0007669"/>
    <property type="project" value="UniProtKB-KW"/>
</dbReference>
<reference evidence="1 2" key="1">
    <citation type="submission" date="2018-01" db="EMBL/GenBank/DDBJ databases">
        <title>Denitrification phenotypes of diverse strains of Pseudomonas stutzeri.</title>
        <authorList>
            <person name="Milligan D.A."/>
            <person name="Bergaust L."/>
            <person name="Bakken L.R."/>
            <person name="Frostegard A."/>
        </authorList>
    </citation>
    <scope>NUCLEOTIDE SEQUENCE [LARGE SCALE GENOMIC DNA]</scope>
    <source>
        <strain evidence="1 2">28a3</strain>
    </source>
</reference>
<organism evidence="1 2">
    <name type="scientific">Stutzerimonas stutzeri</name>
    <name type="common">Pseudomonas stutzeri</name>
    <dbReference type="NCBI Taxonomy" id="316"/>
    <lineage>
        <taxon>Bacteria</taxon>
        <taxon>Pseudomonadati</taxon>
        <taxon>Pseudomonadota</taxon>
        <taxon>Gammaproteobacteria</taxon>
        <taxon>Pseudomonadales</taxon>
        <taxon>Pseudomonadaceae</taxon>
        <taxon>Stutzerimonas</taxon>
    </lineage>
</organism>
<evidence type="ECO:0000313" key="2">
    <source>
        <dbReference type="Proteomes" id="UP000235897"/>
    </source>
</evidence>
<keyword evidence="1" id="KW-0347">Helicase</keyword>
<dbReference type="AlphaFoldDB" id="A0A2N8SL11"/>
<keyword evidence="1" id="KW-0067">ATP-binding</keyword>
<keyword evidence="1" id="KW-0378">Hydrolase</keyword>
<accession>A0A2N8SL11</accession>
<comment type="caution">
    <text evidence="1">The sequence shown here is derived from an EMBL/GenBank/DDBJ whole genome shotgun (WGS) entry which is preliminary data.</text>
</comment>
<sequence length="69" mass="7168">MTDSPDASRCPICGEPNQCALSDPATATQPCWCFTAGIAPDARERIPADALNKACICLRCACGESPANP</sequence>
<keyword evidence="1" id="KW-0547">Nucleotide-binding</keyword>
<protein>
    <submittedName>
        <fullName evidence="1">DNA or RNA helicase of superfamily II</fullName>
    </submittedName>
</protein>
<dbReference type="Proteomes" id="UP000235897">
    <property type="component" value="Unassembled WGS sequence"/>
</dbReference>
<name>A0A2N8SL11_STUST</name>
<dbReference type="InterPro" id="IPR032720">
    <property type="entry name" value="Cys_rich_CWC"/>
</dbReference>
<evidence type="ECO:0000313" key="1">
    <source>
        <dbReference type="EMBL" id="PNG03182.1"/>
    </source>
</evidence>
<gene>
    <name evidence="1" type="ORF">CXL00_21700</name>
</gene>
<proteinExistence type="predicted"/>
<dbReference type="EMBL" id="POUW01000011">
    <property type="protein sequence ID" value="PNG03182.1"/>
    <property type="molecule type" value="Genomic_DNA"/>
</dbReference>
<dbReference type="Pfam" id="PF14375">
    <property type="entry name" value="Cys_rich_CWC"/>
    <property type="match status" value="1"/>
</dbReference>